<dbReference type="PANTHER" id="PTHR11786">
    <property type="entry name" value="N-HYDROXYARYLAMINE O-ACETYLTRANSFERASE"/>
    <property type="match status" value="1"/>
</dbReference>
<dbReference type="EMBL" id="JBFNXR010000012">
    <property type="protein sequence ID" value="MEW9853673.1"/>
    <property type="molecule type" value="Genomic_DNA"/>
</dbReference>
<dbReference type="Gene3D" id="3.30.2140.20">
    <property type="match status" value="1"/>
</dbReference>
<name>A0ABV3R6F8_9SPHN</name>
<comment type="caution">
    <text evidence="3">The sequence shown here is derived from an EMBL/GenBank/DDBJ whole genome shotgun (WGS) entry which is preliminary data.</text>
</comment>
<accession>A0ABV3R6F8</accession>
<keyword evidence="4" id="KW-1185">Reference proteome</keyword>
<reference evidence="3 4" key="1">
    <citation type="submission" date="2024-06" db="EMBL/GenBank/DDBJ databases">
        <title>Novosphingobium rhizovicinus M1R2S20.</title>
        <authorList>
            <person name="Sun J.-Q."/>
        </authorList>
    </citation>
    <scope>NUCLEOTIDE SEQUENCE [LARGE SCALE GENOMIC DNA]</scope>
    <source>
        <strain evidence="3 4">M1R2S20</strain>
    </source>
</reference>
<evidence type="ECO:0000256" key="2">
    <source>
        <dbReference type="RuleBase" id="RU003452"/>
    </source>
</evidence>
<evidence type="ECO:0000313" key="3">
    <source>
        <dbReference type="EMBL" id="MEW9853673.1"/>
    </source>
</evidence>
<proteinExistence type="inferred from homology"/>
<evidence type="ECO:0000256" key="1">
    <source>
        <dbReference type="ARBA" id="ARBA00006547"/>
    </source>
</evidence>
<organism evidence="3 4">
    <name type="scientific">Novosphingobium rhizovicinum</name>
    <dbReference type="NCBI Taxonomy" id="3228928"/>
    <lineage>
        <taxon>Bacteria</taxon>
        <taxon>Pseudomonadati</taxon>
        <taxon>Pseudomonadota</taxon>
        <taxon>Alphaproteobacteria</taxon>
        <taxon>Sphingomonadales</taxon>
        <taxon>Sphingomonadaceae</taxon>
        <taxon>Novosphingobium</taxon>
    </lineage>
</organism>
<dbReference type="Proteomes" id="UP001556118">
    <property type="component" value="Unassembled WGS sequence"/>
</dbReference>
<dbReference type="InterPro" id="IPR053710">
    <property type="entry name" value="Arylamine_NAT_domain_sf"/>
</dbReference>
<dbReference type="SUPFAM" id="SSF54001">
    <property type="entry name" value="Cysteine proteinases"/>
    <property type="match status" value="1"/>
</dbReference>
<dbReference type="InterPro" id="IPR001447">
    <property type="entry name" value="Arylamine_N-AcTrfase"/>
</dbReference>
<evidence type="ECO:0000313" key="4">
    <source>
        <dbReference type="Proteomes" id="UP001556118"/>
    </source>
</evidence>
<comment type="similarity">
    <text evidence="1 2">Belongs to the arylamine N-acetyltransferase family.</text>
</comment>
<dbReference type="Pfam" id="PF00797">
    <property type="entry name" value="Acetyltransf_2"/>
    <property type="match status" value="1"/>
</dbReference>
<dbReference type="RefSeq" id="WP_367768025.1">
    <property type="nucleotide sequence ID" value="NZ_JBFNXR010000012.1"/>
</dbReference>
<protein>
    <submittedName>
        <fullName evidence="3">Arylamine N-acetyltransferase</fullName>
    </submittedName>
</protein>
<sequence>MQLERYLARIGLPAAPVTDPEGLARLQRAHRLAIGFENLDVRLGRGIAIDEASVFEKLVVQERGGYCFEQNRLLSDALSALGVPNRPLLARVWLGVVPDVVPPRTHVCLLATIDGEPWLMDAGFGGSNLPPLPMRDGAQAITPDGAAHRLVRTEGRGALAGEWKLERAGPSLATDGRAAAHDAWQPQYSFDLAEVAAEDLEQANHWTSTRPGTRFTTLHIASIVLENGFAALTDRELTVYRESGAEKRSVTDLHDYRETLRSIFRIRLSAEEVERLPLFA</sequence>
<dbReference type="PANTHER" id="PTHR11786:SF0">
    <property type="entry name" value="ARYLAMINE N-ACETYLTRANSFERASE 4-RELATED"/>
    <property type="match status" value="1"/>
</dbReference>
<dbReference type="PRINTS" id="PR01543">
    <property type="entry name" value="ANATRNSFRASE"/>
</dbReference>
<gene>
    <name evidence="3" type="ORF">ABUH87_00495</name>
</gene>
<dbReference type="InterPro" id="IPR038765">
    <property type="entry name" value="Papain-like_cys_pep_sf"/>
</dbReference>